<dbReference type="GO" id="GO:0000963">
    <property type="term" value="P:mitochondrial RNA processing"/>
    <property type="evidence" value="ECO:0007669"/>
    <property type="project" value="TreeGrafter"/>
</dbReference>
<dbReference type="PANTHER" id="PTHR21228:SF40">
    <property type="entry name" value="LD45607P"/>
    <property type="match status" value="1"/>
</dbReference>
<dbReference type="SUPFAM" id="SSF48371">
    <property type="entry name" value="ARM repeat"/>
    <property type="match status" value="1"/>
</dbReference>
<feature type="domain" description="RAP" evidence="1">
    <location>
        <begin position="510"/>
        <end position="576"/>
    </location>
</feature>
<dbReference type="GO" id="GO:0005759">
    <property type="term" value="C:mitochondrial matrix"/>
    <property type="evidence" value="ECO:0007669"/>
    <property type="project" value="TreeGrafter"/>
</dbReference>
<comment type="caution">
    <text evidence="2">The sequence shown here is derived from an EMBL/GenBank/DDBJ whole genome shotgun (WGS) entry which is preliminary data.</text>
</comment>
<dbReference type="Pfam" id="PF08373">
    <property type="entry name" value="RAP"/>
    <property type="match status" value="1"/>
</dbReference>
<dbReference type="AlphaFoldDB" id="A0A9W7G6R8"/>
<dbReference type="GO" id="GO:0003723">
    <property type="term" value="F:RNA binding"/>
    <property type="evidence" value="ECO:0007669"/>
    <property type="project" value="TreeGrafter"/>
</dbReference>
<sequence>MAQTIPSQNHLRLLSSKAGFVAPSHPEGFKDWVGQNKRIIEYEKTGDWRGLIRYAGETKEDFNDVNWATMFSKLGRMKREAKSIKSDAAFIRLREDFERILEEDGMGWLGMQAIGNILHAYGVMKIKSEVVYRSLDDDAKRIVEEGKPRNISNCIYALARLGYRGDNFVNAVGTQNVAKFIVSEGLPQEISNTVWSLAKLTDEAPHFAGAIDRKSVAEYMVKEGTPQNISNAIWAMAILNHQMPNLAQSIDSQKVVRKLAKGQPQDMVNTLWSMTTLGHRVTRLARAMERVDVVEKLSKVGNMQNFSNSIWAMSKLRYECPRLVKALSERAAELMGTGTSDAIANLAWGLANLGYFDERVFQQIAKHAKIVKNGEAPTLTMTLWGFGISGLIAKNERAVRMLWEDIMSRPVWELQSENWRQLEIVRLFAKSEGIHLEVTEDGSEEIRKELMEKASMSVIQGSSQFEIEVAKDLEAFRFKGFEREVSPFSDGEGGNLLKIDIAWGNEMVGLELDGPTHFLKPIKGTEDTELPRDGPTKAKKRLLEALGWKVLRMSHWKKIEYDKLEDEEKMGIWANELGKSGVAPQL</sequence>
<dbReference type="InterPro" id="IPR013584">
    <property type="entry name" value="RAP"/>
</dbReference>
<evidence type="ECO:0000313" key="3">
    <source>
        <dbReference type="Proteomes" id="UP001165065"/>
    </source>
</evidence>
<dbReference type="SMART" id="SM00952">
    <property type="entry name" value="RAP"/>
    <property type="match status" value="1"/>
</dbReference>
<dbReference type="PANTHER" id="PTHR21228">
    <property type="entry name" value="FAST LEU-RICH DOMAIN-CONTAINING"/>
    <property type="match status" value="1"/>
</dbReference>
<protein>
    <recommendedName>
        <fullName evidence="1">RAP domain-containing protein</fullName>
    </recommendedName>
</protein>
<dbReference type="EMBL" id="BRYA01000038">
    <property type="protein sequence ID" value="GMI34108.1"/>
    <property type="molecule type" value="Genomic_DNA"/>
</dbReference>
<name>A0A9W7G6R8_9STRA</name>
<dbReference type="InterPro" id="IPR016024">
    <property type="entry name" value="ARM-type_fold"/>
</dbReference>
<gene>
    <name evidence="2" type="ORF">TrCOL_g1354</name>
</gene>
<evidence type="ECO:0000313" key="2">
    <source>
        <dbReference type="EMBL" id="GMI34108.1"/>
    </source>
</evidence>
<dbReference type="GO" id="GO:0035770">
    <property type="term" value="C:ribonucleoprotein granule"/>
    <property type="evidence" value="ECO:0007669"/>
    <property type="project" value="TreeGrafter"/>
</dbReference>
<dbReference type="InterPro" id="IPR050870">
    <property type="entry name" value="FAST_kinase"/>
</dbReference>
<proteinExistence type="predicted"/>
<dbReference type="OrthoDB" id="2019031at2759"/>
<dbReference type="GO" id="GO:0044528">
    <property type="term" value="P:regulation of mitochondrial mRNA stability"/>
    <property type="evidence" value="ECO:0007669"/>
    <property type="project" value="TreeGrafter"/>
</dbReference>
<evidence type="ECO:0000259" key="1">
    <source>
        <dbReference type="SMART" id="SM00952"/>
    </source>
</evidence>
<accession>A0A9W7G6R8</accession>
<organism evidence="2 3">
    <name type="scientific">Triparma columacea</name>
    <dbReference type="NCBI Taxonomy" id="722753"/>
    <lineage>
        <taxon>Eukaryota</taxon>
        <taxon>Sar</taxon>
        <taxon>Stramenopiles</taxon>
        <taxon>Ochrophyta</taxon>
        <taxon>Bolidophyceae</taxon>
        <taxon>Parmales</taxon>
        <taxon>Triparmaceae</taxon>
        <taxon>Triparma</taxon>
    </lineage>
</organism>
<dbReference type="Proteomes" id="UP001165065">
    <property type="component" value="Unassembled WGS sequence"/>
</dbReference>
<keyword evidence="3" id="KW-1185">Reference proteome</keyword>
<reference evidence="3" key="1">
    <citation type="journal article" date="2023" name="Commun. Biol.">
        <title>Genome analysis of Parmales, the sister group of diatoms, reveals the evolutionary specialization of diatoms from phago-mixotrophs to photoautotrophs.</title>
        <authorList>
            <person name="Ban H."/>
            <person name="Sato S."/>
            <person name="Yoshikawa S."/>
            <person name="Yamada K."/>
            <person name="Nakamura Y."/>
            <person name="Ichinomiya M."/>
            <person name="Sato N."/>
            <person name="Blanc-Mathieu R."/>
            <person name="Endo H."/>
            <person name="Kuwata A."/>
            <person name="Ogata H."/>
        </authorList>
    </citation>
    <scope>NUCLEOTIDE SEQUENCE [LARGE SCALE GENOMIC DNA]</scope>
</reference>